<evidence type="ECO:0000313" key="3">
    <source>
        <dbReference type="Proteomes" id="UP000235371"/>
    </source>
</evidence>
<feature type="region of interest" description="Disordered" evidence="1">
    <location>
        <begin position="128"/>
        <end position="176"/>
    </location>
</feature>
<accession>A0A2J6SFL3</accession>
<proteinExistence type="predicted"/>
<protein>
    <submittedName>
        <fullName evidence="2">Uncharacterized protein</fullName>
    </submittedName>
</protein>
<evidence type="ECO:0000313" key="2">
    <source>
        <dbReference type="EMBL" id="PMD49543.1"/>
    </source>
</evidence>
<feature type="compositionally biased region" description="Polar residues" evidence="1">
    <location>
        <begin position="617"/>
        <end position="639"/>
    </location>
</feature>
<feature type="compositionally biased region" description="Low complexity" evidence="1">
    <location>
        <begin position="194"/>
        <end position="208"/>
    </location>
</feature>
<dbReference type="InParanoid" id="A0A2J6SFL3"/>
<feature type="region of interest" description="Disordered" evidence="1">
    <location>
        <begin position="498"/>
        <end position="552"/>
    </location>
</feature>
<feature type="region of interest" description="Disordered" evidence="1">
    <location>
        <begin position="94"/>
        <end position="113"/>
    </location>
</feature>
<feature type="region of interest" description="Disordered" evidence="1">
    <location>
        <begin position="214"/>
        <end position="233"/>
    </location>
</feature>
<feature type="region of interest" description="Disordered" evidence="1">
    <location>
        <begin position="325"/>
        <end position="350"/>
    </location>
</feature>
<feature type="compositionally biased region" description="Low complexity" evidence="1">
    <location>
        <begin position="147"/>
        <end position="160"/>
    </location>
</feature>
<keyword evidence="3" id="KW-1185">Reference proteome</keyword>
<feature type="compositionally biased region" description="Polar residues" evidence="1">
    <location>
        <begin position="215"/>
        <end position="227"/>
    </location>
</feature>
<feature type="region of interest" description="Disordered" evidence="1">
    <location>
        <begin position="568"/>
        <end position="643"/>
    </location>
</feature>
<name>A0A2J6SFL3_9HELO</name>
<gene>
    <name evidence="2" type="ORF">K444DRAFT_638583</name>
</gene>
<evidence type="ECO:0000256" key="1">
    <source>
        <dbReference type="SAM" id="MobiDB-lite"/>
    </source>
</evidence>
<feature type="compositionally biased region" description="Gly residues" evidence="1">
    <location>
        <begin position="53"/>
        <end position="67"/>
    </location>
</feature>
<feature type="compositionally biased region" description="Polar residues" evidence="1">
    <location>
        <begin position="584"/>
        <end position="600"/>
    </location>
</feature>
<dbReference type="EMBL" id="KZ613920">
    <property type="protein sequence ID" value="PMD49543.1"/>
    <property type="molecule type" value="Genomic_DNA"/>
</dbReference>
<sequence length="733" mass="76514">MASFSGGGGGFGGPRGLPQGVTQAQLDEIKSFNAGLTQAGNKSRPLRSRGSGLNRGLGSGISPGRGGSYSASSTPRSGSGAGYGGGASYSVGPSTPLPIAKPTAREAAPVHLRGRVDVSKTRWAKLDDSGAGTLGSHTIGPLNSVATPPKSRSRSPTRSSILTTQCSQPSPPKLQEQRVPTFQPLQNVEQGQVTQDPQSTPPTFQQQPAPVFQTSQNVEPGQNSVSRIPTPPGRVRIVSNWSPDDPSKPFIPAHLRQDSCRKALEDISKMTGRPYLEITSDGMSIPAHPSHLINMTSPGSTLAPVPVRRQADVDQQNWLNLVSNKKQGTEANSSVDAPDMAGNTSMTNNTANAQPMLFESRWAPAVDTAQSNGFAFAFSATPAPSAPTTSGWGASVQQTAFQSQPTLAKTGGGWDTAGTTRWAQLQLDAGSGSGTLTQAAGFGSAPVPPSNTGDFSNTTPTQGGFCWGTAPTAPVQKAQAASGWGQQTIAAAQPIPANNGGWDNGVPAQNPDTLAPTSGHTRIPSQSTSDVEMTGGNSLLDTPVGELNLSNDPMNQVLNAMPSLADSQWATPSWNAPNAPATASGRQSQGHAQISTSNRPFETGRQPLSETAPGGFSYNNTQINQTHATPGSGWPNSTIPPQAQPFAAPFNVAEFNNRVTQELMQVSRSGSTLAQPAQPLQPVQRPQPAGYGPPHLRNAPQGVNRTIPGRPTENAPPKKEDKVQYLKDSRWAH</sequence>
<feature type="compositionally biased region" description="Polar residues" evidence="1">
    <location>
        <begin position="510"/>
        <end position="540"/>
    </location>
</feature>
<dbReference type="RefSeq" id="XP_024726447.1">
    <property type="nucleotide sequence ID" value="XM_024884280.1"/>
</dbReference>
<feature type="region of interest" description="Disordered" evidence="1">
    <location>
        <begin position="188"/>
        <end position="208"/>
    </location>
</feature>
<feature type="region of interest" description="Disordered" evidence="1">
    <location>
        <begin position="1"/>
        <end position="85"/>
    </location>
</feature>
<dbReference type="OrthoDB" id="3565260at2759"/>
<feature type="compositionally biased region" description="Basic and acidic residues" evidence="1">
    <location>
        <begin position="716"/>
        <end position="733"/>
    </location>
</feature>
<dbReference type="AlphaFoldDB" id="A0A2J6SFL3"/>
<feature type="compositionally biased region" description="Gly residues" evidence="1">
    <location>
        <begin position="1"/>
        <end position="15"/>
    </location>
</feature>
<feature type="compositionally biased region" description="Polar residues" evidence="1">
    <location>
        <begin position="325"/>
        <end position="335"/>
    </location>
</feature>
<dbReference type="GeneID" id="36592357"/>
<reference evidence="2 3" key="1">
    <citation type="submission" date="2016-04" db="EMBL/GenBank/DDBJ databases">
        <title>A degradative enzymes factory behind the ericoid mycorrhizal symbiosis.</title>
        <authorList>
            <consortium name="DOE Joint Genome Institute"/>
            <person name="Martino E."/>
            <person name="Morin E."/>
            <person name="Grelet G."/>
            <person name="Kuo A."/>
            <person name="Kohler A."/>
            <person name="Daghino S."/>
            <person name="Barry K."/>
            <person name="Choi C."/>
            <person name="Cichocki N."/>
            <person name="Clum A."/>
            <person name="Copeland A."/>
            <person name="Hainaut M."/>
            <person name="Haridas S."/>
            <person name="Labutti K."/>
            <person name="Lindquist E."/>
            <person name="Lipzen A."/>
            <person name="Khouja H.-R."/>
            <person name="Murat C."/>
            <person name="Ohm R."/>
            <person name="Olson A."/>
            <person name="Spatafora J."/>
            <person name="Veneault-Fourrey C."/>
            <person name="Henrissat B."/>
            <person name="Grigoriev I."/>
            <person name="Martin F."/>
            <person name="Perotto S."/>
        </authorList>
    </citation>
    <scope>NUCLEOTIDE SEQUENCE [LARGE SCALE GENOMIC DNA]</scope>
    <source>
        <strain evidence="2 3">E</strain>
    </source>
</reference>
<dbReference type="Proteomes" id="UP000235371">
    <property type="component" value="Unassembled WGS sequence"/>
</dbReference>
<organism evidence="2 3">
    <name type="scientific">Hyaloscypha bicolor E</name>
    <dbReference type="NCBI Taxonomy" id="1095630"/>
    <lineage>
        <taxon>Eukaryota</taxon>
        <taxon>Fungi</taxon>
        <taxon>Dikarya</taxon>
        <taxon>Ascomycota</taxon>
        <taxon>Pezizomycotina</taxon>
        <taxon>Leotiomycetes</taxon>
        <taxon>Helotiales</taxon>
        <taxon>Hyaloscyphaceae</taxon>
        <taxon>Hyaloscypha</taxon>
        <taxon>Hyaloscypha bicolor</taxon>
    </lineage>
</organism>
<feature type="compositionally biased region" description="Low complexity" evidence="1">
    <location>
        <begin position="674"/>
        <end position="689"/>
    </location>
</feature>
<feature type="region of interest" description="Disordered" evidence="1">
    <location>
        <begin position="666"/>
        <end position="733"/>
    </location>
</feature>